<dbReference type="Proteomes" id="UP000663852">
    <property type="component" value="Unassembled WGS sequence"/>
</dbReference>
<evidence type="ECO:0000256" key="1">
    <source>
        <dbReference type="SAM" id="Phobius"/>
    </source>
</evidence>
<protein>
    <submittedName>
        <fullName evidence="2">Uncharacterized protein</fullName>
    </submittedName>
</protein>
<keyword evidence="1" id="KW-0472">Membrane</keyword>
<proteinExistence type="predicted"/>
<evidence type="ECO:0000313" key="3">
    <source>
        <dbReference type="Proteomes" id="UP000663852"/>
    </source>
</evidence>
<dbReference type="EMBL" id="CAJNOJ010000791">
    <property type="protein sequence ID" value="CAF1523064.1"/>
    <property type="molecule type" value="Genomic_DNA"/>
</dbReference>
<reference evidence="2" key="1">
    <citation type="submission" date="2021-02" db="EMBL/GenBank/DDBJ databases">
        <authorList>
            <person name="Nowell W R."/>
        </authorList>
    </citation>
    <scope>NUCLEOTIDE SEQUENCE</scope>
</reference>
<accession>A0A815UXD6</accession>
<name>A0A815UXD6_ADIRI</name>
<gene>
    <name evidence="2" type="ORF">EDS130_LOCUS44011</name>
</gene>
<keyword evidence="1" id="KW-0812">Transmembrane</keyword>
<evidence type="ECO:0000313" key="2">
    <source>
        <dbReference type="EMBL" id="CAF1523064.1"/>
    </source>
</evidence>
<sequence>MVFYFQLLLSDQSVKYEGTMKKTMSARKTFLDEKKNKIPVLFTLLPINITLIYGLARFLFATCLWKNNANITKL</sequence>
<feature type="transmembrane region" description="Helical" evidence="1">
    <location>
        <begin position="40"/>
        <end position="65"/>
    </location>
</feature>
<dbReference type="AlphaFoldDB" id="A0A815UXD6"/>
<organism evidence="2 3">
    <name type="scientific">Adineta ricciae</name>
    <name type="common">Rotifer</name>
    <dbReference type="NCBI Taxonomy" id="249248"/>
    <lineage>
        <taxon>Eukaryota</taxon>
        <taxon>Metazoa</taxon>
        <taxon>Spiralia</taxon>
        <taxon>Gnathifera</taxon>
        <taxon>Rotifera</taxon>
        <taxon>Eurotatoria</taxon>
        <taxon>Bdelloidea</taxon>
        <taxon>Adinetida</taxon>
        <taxon>Adinetidae</taxon>
        <taxon>Adineta</taxon>
    </lineage>
</organism>
<comment type="caution">
    <text evidence="2">The sequence shown here is derived from an EMBL/GenBank/DDBJ whole genome shotgun (WGS) entry which is preliminary data.</text>
</comment>
<keyword evidence="1" id="KW-1133">Transmembrane helix</keyword>